<proteinExistence type="predicted"/>
<dbReference type="EMBL" id="JASJUT010000011">
    <property type="protein sequence ID" value="MDK2597619.1"/>
    <property type="molecule type" value="Genomic_DNA"/>
</dbReference>
<accession>A0ABT7ERC7</accession>
<dbReference type="Proteomes" id="UP001231915">
    <property type="component" value="Unassembled WGS sequence"/>
</dbReference>
<name>A0ABT7ERC7_9GAMM</name>
<comment type="caution">
    <text evidence="2">The sequence shown here is derived from an EMBL/GenBank/DDBJ whole genome shotgun (WGS) entry which is preliminary data.</text>
</comment>
<keyword evidence="1" id="KW-0732">Signal</keyword>
<sequence length="642" mass="66873">MGNKNLKLTKLALALGLTVGLTGCFSDNDNDVTITPPDPGGDQTVAVPPTAVELSDGGFVITVTDSLGAPLAEGTSVEVVFNSSVDGLQTASGTAITVTETANDAYNTNTAGSFSYTVDGIASGESKTYAFTVQSDNFLSNTAEVTIGSGETITEVVRLTARNFTSADIPVVAETKALAELNTDVTVEYSATGGLDLGDAASITLPVKVDDAQAAKAAGGAAVTLPNGTEFVQANGEALQSAPSLTVAYFANEAAAVEASSDDASADQTSSLDAFPGGLNLAVSSGTETVEGNFTTGGFVAIELVNEQGEKVKTFGEGKSITVAMQVDKSTRTPCPIMQQDGESVADAAARGFDTTSGVCKESALVNDPVAIAPGHIFPVWSYEESNGQWSFESFGVVAEDATNPTGPTFNVEVEVDHLSYWNLDFFAQRGCNVSSFNIVDSDGQPSSRFTSVQLLTNSYRFDAQPWNRAALNSATFRNPPSFDVEVRVLENNVNVLDGVQGDTGPAVDNTASIYDGSLCDLNGATLQLTPVDNVEVVTMPVSTFAVCSNNDAVDQAADPVLSPTTVQLYRGEVLANNLQDSFYGSEFNINLDSGVDYTFRFFNTFTNTWETQAATGSTDALSLNMLTECDTTTSTGATGGN</sequence>
<evidence type="ECO:0008006" key="4">
    <source>
        <dbReference type="Google" id="ProtNLM"/>
    </source>
</evidence>
<dbReference type="RefSeq" id="WP_284138392.1">
    <property type="nucleotide sequence ID" value="NZ_JASJUT010000011.1"/>
</dbReference>
<keyword evidence="3" id="KW-1185">Reference proteome</keyword>
<gene>
    <name evidence="2" type="ORF">QNM18_21390</name>
</gene>
<evidence type="ECO:0000256" key="1">
    <source>
        <dbReference type="SAM" id="SignalP"/>
    </source>
</evidence>
<protein>
    <recommendedName>
        <fullName evidence="4">Big-1 domain-containing protein</fullName>
    </recommendedName>
</protein>
<reference evidence="2 3" key="1">
    <citation type="submission" date="2023-05" db="EMBL/GenBank/DDBJ databases">
        <title>Pseudoalteromonas ardens sp. nov., Pseudoalteromonas obscura sp. nov., and Pseudoalteromonas umbrosa sp. nov., isolated from the coral Montipora capitata.</title>
        <authorList>
            <person name="Thomas E.M."/>
            <person name="Smith E.M."/>
            <person name="Papke E."/>
            <person name="Shlafstein M.D."/>
            <person name="Oline D.K."/>
            <person name="Videau P."/>
            <person name="Saw J.H."/>
            <person name="Strangman W.K."/>
            <person name="Ushijima B."/>
        </authorList>
    </citation>
    <scope>NUCLEOTIDE SEQUENCE [LARGE SCALE GENOMIC DNA]</scope>
    <source>
        <strain evidence="2 3">P94</strain>
    </source>
</reference>
<evidence type="ECO:0000313" key="3">
    <source>
        <dbReference type="Proteomes" id="UP001231915"/>
    </source>
</evidence>
<organism evidence="2 3">
    <name type="scientific">Pseudoalteromonas obscura</name>
    <dbReference type="NCBI Taxonomy" id="3048491"/>
    <lineage>
        <taxon>Bacteria</taxon>
        <taxon>Pseudomonadati</taxon>
        <taxon>Pseudomonadota</taxon>
        <taxon>Gammaproteobacteria</taxon>
        <taxon>Alteromonadales</taxon>
        <taxon>Pseudoalteromonadaceae</taxon>
        <taxon>Pseudoalteromonas</taxon>
    </lineage>
</organism>
<feature type="signal peptide" evidence="1">
    <location>
        <begin position="1"/>
        <end position="26"/>
    </location>
</feature>
<evidence type="ECO:0000313" key="2">
    <source>
        <dbReference type="EMBL" id="MDK2597619.1"/>
    </source>
</evidence>
<dbReference type="PROSITE" id="PS51257">
    <property type="entry name" value="PROKAR_LIPOPROTEIN"/>
    <property type="match status" value="1"/>
</dbReference>
<feature type="chain" id="PRO_5045369354" description="Big-1 domain-containing protein" evidence="1">
    <location>
        <begin position="27"/>
        <end position="642"/>
    </location>
</feature>